<organism evidence="2 3">
    <name type="scientific">Parascaris univalens</name>
    <name type="common">Nematode worm</name>
    <dbReference type="NCBI Taxonomy" id="6257"/>
    <lineage>
        <taxon>Eukaryota</taxon>
        <taxon>Metazoa</taxon>
        <taxon>Ecdysozoa</taxon>
        <taxon>Nematoda</taxon>
        <taxon>Chromadorea</taxon>
        <taxon>Rhabditida</taxon>
        <taxon>Spirurina</taxon>
        <taxon>Ascaridomorpha</taxon>
        <taxon>Ascaridoidea</taxon>
        <taxon>Ascarididae</taxon>
        <taxon>Parascaris</taxon>
    </lineage>
</organism>
<evidence type="ECO:0000313" key="3">
    <source>
        <dbReference type="WBParaSite" id="PgR035X_g029_t04"/>
    </source>
</evidence>
<feature type="transmembrane region" description="Helical" evidence="1">
    <location>
        <begin position="151"/>
        <end position="171"/>
    </location>
</feature>
<name>A0A915BDC6_PARUN</name>
<keyword evidence="1" id="KW-1133">Transmembrane helix</keyword>
<keyword evidence="1" id="KW-0812">Transmembrane</keyword>
<reference evidence="3" key="1">
    <citation type="submission" date="2022-11" db="UniProtKB">
        <authorList>
            <consortium name="WormBaseParasite"/>
        </authorList>
    </citation>
    <scope>IDENTIFICATION</scope>
</reference>
<feature type="transmembrane region" description="Helical" evidence="1">
    <location>
        <begin position="47"/>
        <end position="73"/>
    </location>
</feature>
<protein>
    <submittedName>
        <fullName evidence="3">Uncharacterized protein</fullName>
    </submittedName>
</protein>
<proteinExistence type="predicted"/>
<dbReference type="WBParaSite" id="PgR035X_g029_t04">
    <property type="protein sequence ID" value="PgR035X_g029_t04"/>
    <property type="gene ID" value="PgR035X_g029"/>
</dbReference>
<sequence>SLVGCFEAIQNISVDAYNLHFHIFETERFMIYSVAFKPRGRVFKSDFFLSFPVGVFLCAIDSRCLVAGCRFAAVCCKNNLSLCPYVVSAFYLRGFIIIFYLFPLAITGVALITCYLIWLFTCLFIFLFIYLFCSPEISILDLYAVNFSSLLLFFAILFLNSLMRLSLFIILPNKFSASFA</sequence>
<dbReference type="AlphaFoldDB" id="A0A915BDC6"/>
<accession>A0A915BDC6</accession>
<feature type="transmembrane region" description="Helical" evidence="1">
    <location>
        <begin position="109"/>
        <end position="131"/>
    </location>
</feature>
<dbReference type="Proteomes" id="UP000887569">
    <property type="component" value="Unplaced"/>
</dbReference>
<keyword evidence="2" id="KW-1185">Reference proteome</keyword>
<evidence type="ECO:0000256" key="1">
    <source>
        <dbReference type="SAM" id="Phobius"/>
    </source>
</evidence>
<feature type="transmembrane region" description="Helical" evidence="1">
    <location>
        <begin position="85"/>
        <end position="102"/>
    </location>
</feature>
<keyword evidence="1" id="KW-0472">Membrane</keyword>
<evidence type="ECO:0000313" key="2">
    <source>
        <dbReference type="Proteomes" id="UP000887569"/>
    </source>
</evidence>